<dbReference type="Gene3D" id="2.130.10.10">
    <property type="entry name" value="YVTN repeat-like/Quinoprotein amine dehydrogenase"/>
    <property type="match status" value="1"/>
</dbReference>
<dbReference type="AlphaFoldDB" id="A0A7S9D144"/>
<proteinExistence type="predicted"/>
<organism evidence="2 3">
    <name type="scientific">Bradyrhizobium commune</name>
    <dbReference type="NCBI Taxonomy" id="83627"/>
    <lineage>
        <taxon>Bacteria</taxon>
        <taxon>Pseudomonadati</taxon>
        <taxon>Pseudomonadota</taxon>
        <taxon>Alphaproteobacteria</taxon>
        <taxon>Hyphomicrobiales</taxon>
        <taxon>Nitrobacteraceae</taxon>
        <taxon>Bradyrhizobium</taxon>
    </lineage>
</organism>
<dbReference type="Proteomes" id="UP000594621">
    <property type="component" value="Chromosome"/>
</dbReference>
<dbReference type="PANTHER" id="PTHR47197">
    <property type="entry name" value="PROTEIN NIRF"/>
    <property type="match status" value="1"/>
</dbReference>
<feature type="signal peptide" evidence="1">
    <location>
        <begin position="1"/>
        <end position="27"/>
    </location>
</feature>
<keyword evidence="3" id="KW-1185">Reference proteome</keyword>
<reference evidence="2 3" key="1">
    <citation type="submission" date="2020-09" db="EMBL/GenBank/DDBJ databases">
        <title>Complete genomes of bradyrhizobia occurring on native shrubby legumes in Australia.</title>
        <authorList>
            <person name="Lafay B."/>
        </authorList>
    </citation>
    <scope>NUCLEOTIDE SEQUENCE [LARGE SCALE GENOMIC DNA]</scope>
    <source>
        <strain evidence="2 3">BDV5040</strain>
    </source>
</reference>
<accession>A0A7S9D144</accession>
<dbReference type="SUPFAM" id="SSF75011">
    <property type="entry name" value="3-carboxy-cis,cis-mucoante lactonizing enzyme"/>
    <property type="match status" value="1"/>
</dbReference>
<dbReference type="EMBL" id="CP061379">
    <property type="protein sequence ID" value="QPF89262.1"/>
    <property type="molecule type" value="Genomic_DNA"/>
</dbReference>
<evidence type="ECO:0000313" key="2">
    <source>
        <dbReference type="EMBL" id="QPF89262.1"/>
    </source>
</evidence>
<dbReference type="InterPro" id="IPR051200">
    <property type="entry name" value="Host-pathogen_enzymatic-act"/>
</dbReference>
<dbReference type="KEGG" id="bcou:IC761_22405"/>
<dbReference type="InterPro" id="IPR015943">
    <property type="entry name" value="WD40/YVTN_repeat-like_dom_sf"/>
</dbReference>
<gene>
    <name evidence="2" type="ORF">IC761_22405</name>
</gene>
<feature type="chain" id="PRO_5032957544" evidence="1">
    <location>
        <begin position="28"/>
        <end position="462"/>
    </location>
</feature>
<sequence length="462" mass="48149">MSRNSRAYVYASAAAGLLSVASTSSFAAPCTGPGAPTTTQTKCLTAIQIPGIPLQSFDISWVNPKRAEMYFADRSNAGIEVIDTRSLTWKRLLPGFVGAVHNANGTVNNNISGPDGVVSHGRWLYAGDGDSTLKVFDLDGASTAVASIATGGTTRVDEMALTSHGKRLLVANNAEDPPFATLFAANGNAAKNHVSIIARIIVDQAIIPAGAGLSLEQPSWDPTTKRFFNSIPIIANNPAGCNYGQLSGPITCHGGVLVIDPKTVTGPTTQLGAFDPATNTGVIALNGCSPNGSTVGPDDRILLGCTPQNNPNDVIQLVINSVNKKQTPIANITGSDEVWFNWGDDRYYTGSSRNCKAFPPPGGNCAAVSQQQAVLGVINARSNQLIETIPQSSNSHSVAADSKRNLIFVPQVAPASVVIGGDTTSVGAGLCGQATNGCVAVFQHKIEGKDDDDDRDDDEAEF</sequence>
<dbReference type="PANTHER" id="PTHR47197:SF3">
    <property type="entry name" value="DIHYDRO-HEME D1 DEHYDROGENASE"/>
    <property type="match status" value="1"/>
</dbReference>
<keyword evidence="1" id="KW-0732">Signal</keyword>
<evidence type="ECO:0000313" key="3">
    <source>
        <dbReference type="Proteomes" id="UP000594621"/>
    </source>
</evidence>
<protein>
    <submittedName>
        <fullName evidence="2">Uncharacterized protein</fullName>
    </submittedName>
</protein>
<dbReference type="RefSeq" id="WP_195798801.1">
    <property type="nucleotide sequence ID" value="NZ_CP061379.1"/>
</dbReference>
<dbReference type="InterPro" id="IPR011044">
    <property type="entry name" value="Quino_amine_DH_bsu"/>
</dbReference>
<name>A0A7S9D144_9BRAD</name>
<evidence type="ECO:0000256" key="1">
    <source>
        <dbReference type="SAM" id="SignalP"/>
    </source>
</evidence>
<dbReference type="SUPFAM" id="SSF50969">
    <property type="entry name" value="YVTN repeat-like/Quinoprotein amine dehydrogenase"/>
    <property type="match status" value="1"/>
</dbReference>